<keyword evidence="3" id="KW-0597">Phosphoprotein</keyword>
<feature type="transmembrane region" description="Helical" evidence="9">
    <location>
        <begin position="266"/>
        <end position="283"/>
    </location>
</feature>
<dbReference type="InterPro" id="IPR035965">
    <property type="entry name" value="PAS-like_dom_sf"/>
</dbReference>
<keyword evidence="5" id="KW-0547">Nucleotide-binding</keyword>
<dbReference type="RefSeq" id="WP_172126723.1">
    <property type="nucleotide sequence ID" value="NZ_CP042652.1"/>
</dbReference>
<accession>A0A6M8EIM0</accession>
<dbReference type="Gene3D" id="3.30.565.10">
    <property type="entry name" value="Histidine kinase-like ATPase, C-terminal domain"/>
    <property type="match status" value="1"/>
</dbReference>
<evidence type="ECO:0000256" key="6">
    <source>
        <dbReference type="ARBA" id="ARBA00022777"/>
    </source>
</evidence>
<name>A0A6M8EIM0_9BACT</name>
<evidence type="ECO:0000313" key="11">
    <source>
        <dbReference type="EMBL" id="QKE29166.1"/>
    </source>
</evidence>
<dbReference type="Pfam" id="PF00512">
    <property type="entry name" value="HisKA"/>
    <property type="match status" value="1"/>
</dbReference>
<keyword evidence="9" id="KW-0812">Transmembrane</keyword>
<keyword evidence="4" id="KW-0808">Transferase</keyword>
<proteinExistence type="predicted"/>
<evidence type="ECO:0000256" key="4">
    <source>
        <dbReference type="ARBA" id="ARBA00022679"/>
    </source>
</evidence>
<dbReference type="Gene3D" id="3.40.190.10">
    <property type="entry name" value="Periplasmic binding protein-like II"/>
    <property type="match status" value="2"/>
</dbReference>
<dbReference type="InterPro" id="IPR005467">
    <property type="entry name" value="His_kinase_dom"/>
</dbReference>
<protein>
    <recommendedName>
        <fullName evidence="2">histidine kinase</fullName>
        <ecNumber evidence="2">2.7.13.3</ecNumber>
    </recommendedName>
</protein>
<dbReference type="PROSITE" id="PS50109">
    <property type="entry name" value="HIS_KIN"/>
    <property type="match status" value="1"/>
</dbReference>
<evidence type="ECO:0000256" key="5">
    <source>
        <dbReference type="ARBA" id="ARBA00022741"/>
    </source>
</evidence>
<dbReference type="SUPFAM" id="SSF53850">
    <property type="entry name" value="Periplasmic binding protein-like II"/>
    <property type="match status" value="1"/>
</dbReference>
<evidence type="ECO:0000259" key="10">
    <source>
        <dbReference type="PROSITE" id="PS50109"/>
    </source>
</evidence>
<dbReference type="CDD" id="cd00082">
    <property type="entry name" value="HisKA"/>
    <property type="match status" value="1"/>
</dbReference>
<evidence type="ECO:0000256" key="1">
    <source>
        <dbReference type="ARBA" id="ARBA00000085"/>
    </source>
</evidence>
<feature type="domain" description="Histidine kinase" evidence="10">
    <location>
        <begin position="449"/>
        <end position="663"/>
    </location>
</feature>
<dbReference type="Gene3D" id="1.10.287.130">
    <property type="match status" value="1"/>
</dbReference>
<dbReference type="SUPFAM" id="SSF55785">
    <property type="entry name" value="PYP-like sensor domain (PAS domain)"/>
    <property type="match status" value="1"/>
</dbReference>
<dbReference type="EC" id="2.7.13.3" evidence="2"/>
<dbReference type="GO" id="GO:0000155">
    <property type="term" value="F:phosphorelay sensor kinase activity"/>
    <property type="evidence" value="ECO:0007669"/>
    <property type="project" value="InterPro"/>
</dbReference>
<keyword evidence="8" id="KW-0902">Two-component regulatory system</keyword>
<dbReference type="CDD" id="cd13708">
    <property type="entry name" value="PBP2_BvgS_like_1"/>
    <property type="match status" value="1"/>
</dbReference>
<dbReference type="EMBL" id="CP042652">
    <property type="protein sequence ID" value="QKE29166.1"/>
    <property type="molecule type" value="Genomic_DNA"/>
</dbReference>
<sequence>MRLLILLIITLNIFAQELGNYIGPTLSQLNYLNNKKELKLCIGPDSMPFEDFGENGEYIGLTSDYYKIFSKNLNIPINVVPVKTWKESIDLAKDRTCDIISAMQTEERKQFLNFTSPYLITPVVIATNNDKPFISDFKDLTNEKIGVPKSYAYVEELKKIYPNINYVEVPTIKDGLKKVIDGELYGQVGTLASIGYFFITDFIGSLKIAEKTDKVNLELGIGVRNDDPILFDILQNQVENIDESFHNKVLNNWINIKYNTSIDYTLVYQILFLVFILACFFIYKQLLLNKYNKKLIKDVEEKTKDYKIKNEELINSNQNFFDLLNTAIEAIVIFDDSNTLVKLNKSGKIMFNYYFDEESTSKKISDFIPDNFLFEVNIKLKDEIFEPFEINLLRSDKTIFPALISGKTILIENKIHTILSVVDLTQIKLQNEFIQQQAKLAQMGELLSMIAHQWRQPLTAISAASENLKLKLILNQVDNELIQDTTEDINKYTKYLSNTINDFKNFYKTNKSRETTNLNEMAEKSLNIIEDSITYKNIKIIKNFNSRSDIKTYMNEVTQVILTLLQNAEDILLEKQTQNPYIKINTFEDDEYLYLQVIDNGGGIPQDILDKIFDPYFSTKHEKNGSGLGLYFAKSIIENNCDALLTVENNQDEAVFTIRFKKE</sequence>
<dbReference type="InterPro" id="IPR004358">
    <property type="entry name" value="Sig_transdc_His_kin-like_C"/>
</dbReference>
<dbReference type="Gene3D" id="3.30.450.20">
    <property type="entry name" value="PAS domain"/>
    <property type="match status" value="1"/>
</dbReference>
<dbReference type="PRINTS" id="PR00344">
    <property type="entry name" value="BCTRLSENSOR"/>
</dbReference>
<reference evidence="11 12" key="1">
    <citation type="submission" date="2019-08" db="EMBL/GenBank/DDBJ databases">
        <title>Complete genome sequence of Arcobacter acticola.</title>
        <authorList>
            <person name="Miller W."/>
        </authorList>
    </citation>
    <scope>NUCLEOTIDE SEQUENCE [LARGE SCALE GENOMIC DNA]</scope>
    <source>
        <strain evidence="11 12">KCTC 52212</strain>
    </source>
</reference>
<dbReference type="Pfam" id="PF02518">
    <property type="entry name" value="HATPase_c"/>
    <property type="match status" value="1"/>
</dbReference>
<evidence type="ECO:0000256" key="7">
    <source>
        <dbReference type="ARBA" id="ARBA00022840"/>
    </source>
</evidence>
<dbReference type="InterPro" id="IPR003661">
    <property type="entry name" value="HisK_dim/P_dom"/>
</dbReference>
<dbReference type="AlphaFoldDB" id="A0A6M8EIM0"/>
<keyword evidence="12" id="KW-1185">Reference proteome</keyword>
<dbReference type="SUPFAM" id="SSF47384">
    <property type="entry name" value="Homodimeric domain of signal transducing histidine kinase"/>
    <property type="match status" value="1"/>
</dbReference>
<evidence type="ECO:0000256" key="2">
    <source>
        <dbReference type="ARBA" id="ARBA00012438"/>
    </source>
</evidence>
<keyword evidence="9" id="KW-0472">Membrane</keyword>
<dbReference type="SMART" id="SM00388">
    <property type="entry name" value="HisKA"/>
    <property type="match status" value="1"/>
</dbReference>
<dbReference type="KEGG" id="paco:AACT_2032"/>
<comment type="catalytic activity">
    <reaction evidence="1">
        <text>ATP + protein L-histidine = ADP + protein N-phospho-L-histidine.</text>
        <dbReference type="EC" id="2.7.13.3"/>
    </reaction>
</comment>
<organism evidence="11 12">
    <name type="scientific">Arcobacter acticola</name>
    <dbReference type="NCBI Taxonomy" id="1849015"/>
    <lineage>
        <taxon>Bacteria</taxon>
        <taxon>Pseudomonadati</taxon>
        <taxon>Campylobacterota</taxon>
        <taxon>Epsilonproteobacteria</taxon>
        <taxon>Campylobacterales</taxon>
        <taxon>Arcobacteraceae</taxon>
        <taxon>Arcobacter</taxon>
    </lineage>
</organism>
<keyword evidence="7" id="KW-0067">ATP-binding</keyword>
<dbReference type="Proteomes" id="UP000503483">
    <property type="component" value="Chromosome"/>
</dbReference>
<dbReference type="InterPro" id="IPR036097">
    <property type="entry name" value="HisK_dim/P_sf"/>
</dbReference>
<evidence type="ECO:0000256" key="9">
    <source>
        <dbReference type="SAM" id="Phobius"/>
    </source>
</evidence>
<dbReference type="SMART" id="SM00387">
    <property type="entry name" value="HATPase_c"/>
    <property type="match status" value="1"/>
</dbReference>
<evidence type="ECO:0000313" key="12">
    <source>
        <dbReference type="Proteomes" id="UP000503483"/>
    </source>
</evidence>
<evidence type="ECO:0000256" key="3">
    <source>
        <dbReference type="ARBA" id="ARBA00022553"/>
    </source>
</evidence>
<dbReference type="InterPro" id="IPR003594">
    <property type="entry name" value="HATPase_dom"/>
</dbReference>
<dbReference type="InterPro" id="IPR036890">
    <property type="entry name" value="HATPase_C_sf"/>
</dbReference>
<gene>
    <name evidence="11" type="ORF">AACT_2032</name>
</gene>
<dbReference type="InterPro" id="IPR001638">
    <property type="entry name" value="Solute-binding_3/MltF_N"/>
</dbReference>
<dbReference type="SMART" id="SM00062">
    <property type="entry name" value="PBPb"/>
    <property type="match status" value="1"/>
</dbReference>
<dbReference type="GO" id="GO:0005524">
    <property type="term" value="F:ATP binding"/>
    <property type="evidence" value="ECO:0007669"/>
    <property type="project" value="UniProtKB-KW"/>
</dbReference>
<keyword evidence="6 11" id="KW-0418">Kinase</keyword>
<dbReference type="CDD" id="cd00075">
    <property type="entry name" value="HATPase"/>
    <property type="match status" value="1"/>
</dbReference>
<dbReference type="PANTHER" id="PTHR43065:SF10">
    <property type="entry name" value="PEROXIDE STRESS-ACTIVATED HISTIDINE KINASE MAK3"/>
    <property type="match status" value="1"/>
</dbReference>
<dbReference type="PANTHER" id="PTHR43065">
    <property type="entry name" value="SENSOR HISTIDINE KINASE"/>
    <property type="match status" value="1"/>
</dbReference>
<keyword evidence="9" id="KW-1133">Transmembrane helix</keyword>
<dbReference type="Pfam" id="PF00497">
    <property type="entry name" value="SBP_bac_3"/>
    <property type="match status" value="1"/>
</dbReference>
<dbReference type="SUPFAM" id="SSF55874">
    <property type="entry name" value="ATPase domain of HSP90 chaperone/DNA topoisomerase II/histidine kinase"/>
    <property type="match status" value="1"/>
</dbReference>
<evidence type="ECO:0000256" key="8">
    <source>
        <dbReference type="ARBA" id="ARBA00023012"/>
    </source>
</evidence>